<evidence type="ECO:0000256" key="1">
    <source>
        <dbReference type="SAM" id="MobiDB-lite"/>
    </source>
</evidence>
<dbReference type="Proteomes" id="UP001519310">
    <property type="component" value="Unassembled WGS sequence"/>
</dbReference>
<keyword evidence="3" id="KW-1185">Reference proteome</keyword>
<protein>
    <submittedName>
        <fullName evidence="2">Uncharacterized protein</fullName>
    </submittedName>
</protein>
<gene>
    <name evidence="2" type="ORF">J2Z77_004610</name>
</gene>
<dbReference type="RefSeq" id="WP_189970692.1">
    <property type="nucleotide sequence ID" value="NZ_BMVL01000007.1"/>
</dbReference>
<proteinExistence type="predicted"/>
<feature type="region of interest" description="Disordered" evidence="1">
    <location>
        <begin position="72"/>
        <end position="92"/>
    </location>
</feature>
<dbReference type="EMBL" id="JAGGLQ010000009">
    <property type="protein sequence ID" value="MBP2038797.1"/>
    <property type="molecule type" value="Genomic_DNA"/>
</dbReference>
<sequence length="92" mass="10646">MRLRIRRTTWPRPALILTDTPHPACPDCGGEGGHNRDYGDYETGEYAGTEWDPCHCWDETRSRVLLPLPRFPRRRRDSTDPWGGAHTDEPPF</sequence>
<comment type="caution">
    <text evidence="2">The sequence shown here is derived from an EMBL/GenBank/DDBJ whole genome shotgun (WGS) entry which is preliminary data.</text>
</comment>
<accession>A0ABS4L9L3</accession>
<organism evidence="2 3">
    <name type="scientific">Streptomyces avidinii</name>
    <dbReference type="NCBI Taxonomy" id="1895"/>
    <lineage>
        <taxon>Bacteria</taxon>
        <taxon>Bacillati</taxon>
        <taxon>Actinomycetota</taxon>
        <taxon>Actinomycetes</taxon>
        <taxon>Kitasatosporales</taxon>
        <taxon>Streptomycetaceae</taxon>
        <taxon>Streptomyces</taxon>
    </lineage>
</organism>
<evidence type="ECO:0000313" key="2">
    <source>
        <dbReference type="EMBL" id="MBP2038797.1"/>
    </source>
</evidence>
<evidence type="ECO:0000313" key="3">
    <source>
        <dbReference type="Proteomes" id="UP001519310"/>
    </source>
</evidence>
<reference evidence="2 3" key="1">
    <citation type="submission" date="2021-03" db="EMBL/GenBank/DDBJ databases">
        <title>Genomic Encyclopedia of Type Strains, Phase IV (KMG-IV): sequencing the most valuable type-strain genomes for metagenomic binning, comparative biology and taxonomic classification.</title>
        <authorList>
            <person name="Goeker M."/>
        </authorList>
    </citation>
    <scope>NUCLEOTIDE SEQUENCE [LARGE SCALE GENOMIC DNA]</scope>
    <source>
        <strain evidence="2 3">DSM 40526</strain>
    </source>
</reference>
<name>A0ABS4L9L3_STRAV</name>